<reference evidence="1 2" key="1">
    <citation type="journal article" date="2016" name="Mol. Biol. Evol.">
        <title>Comparative Genomics of Early-Diverging Mushroom-Forming Fungi Provides Insights into the Origins of Lignocellulose Decay Capabilities.</title>
        <authorList>
            <person name="Nagy L.G."/>
            <person name="Riley R."/>
            <person name="Tritt A."/>
            <person name="Adam C."/>
            <person name="Daum C."/>
            <person name="Floudas D."/>
            <person name="Sun H."/>
            <person name="Yadav J.S."/>
            <person name="Pangilinan J."/>
            <person name="Larsson K.H."/>
            <person name="Matsuura K."/>
            <person name="Barry K."/>
            <person name="Labutti K."/>
            <person name="Kuo R."/>
            <person name="Ohm R.A."/>
            <person name="Bhattacharya S.S."/>
            <person name="Shirouzu T."/>
            <person name="Yoshinaga Y."/>
            <person name="Martin F.M."/>
            <person name="Grigoriev I.V."/>
            <person name="Hibbett D.S."/>
        </authorList>
    </citation>
    <scope>NUCLEOTIDE SEQUENCE [LARGE SCALE GENOMIC DNA]</scope>
    <source>
        <strain evidence="1 2">L-15889</strain>
    </source>
</reference>
<organism evidence="1 2">
    <name type="scientific">Daedalea quercina L-15889</name>
    <dbReference type="NCBI Taxonomy" id="1314783"/>
    <lineage>
        <taxon>Eukaryota</taxon>
        <taxon>Fungi</taxon>
        <taxon>Dikarya</taxon>
        <taxon>Basidiomycota</taxon>
        <taxon>Agaricomycotina</taxon>
        <taxon>Agaricomycetes</taxon>
        <taxon>Polyporales</taxon>
        <taxon>Fomitopsis</taxon>
    </lineage>
</organism>
<sequence>MQSTRVLGGSQDSRGTYATIRVALLCFFLSSTRAWHCCMASSNILLQYFLGTRMRASLPKKANMTEALPSAAKGS</sequence>
<dbReference type="EMBL" id="KV429097">
    <property type="protein sequence ID" value="KZT65970.1"/>
    <property type="molecule type" value="Genomic_DNA"/>
</dbReference>
<accession>A0A165MPX6</accession>
<name>A0A165MPX6_9APHY</name>
<dbReference type="Proteomes" id="UP000076727">
    <property type="component" value="Unassembled WGS sequence"/>
</dbReference>
<protein>
    <submittedName>
        <fullName evidence="1">Uncharacterized protein</fullName>
    </submittedName>
</protein>
<keyword evidence="2" id="KW-1185">Reference proteome</keyword>
<evidence type="ECO:0000313" key="2">
    <source>
        <dbReference type="Proteomes" id="UP000076727"/>
    </source>
</evidence>
<proteinExistence type="predicted"/>
<gene>
    <name evidence="1" type="ORF">DAEQUDRAFT_492360</name>
</gene>
<evidence type="ECO:0000313" key="1">
    <source>
        <dbReference type="EMBL" id="KZT65970.1"/>
    </source>
</evidence>
<dbReference type="AlphaFoldDB" id="A0A165MPX6"/>